<gene>
    <name evidence="3" type="ORF">ADEAN_000071800</name>
</gene>
<dbReference type="InterPro" id="IPR056750">
    <property type="entry name" value="RRM_ESF1"/>
</dbReference>
<organism evidence="3 4">
    <name type="scientific">Angomonas deanei</name>
    <dbReference type="NCBI Taxonomy" id="59799"/>
    <lineage>
        <taxon>Eukaryota</taxon>
        <taxon>Discoba</taxon>
        <taxon>Euglenozoa</taxon>
        <taxon>Kinetoplastea</taxon>
        <taxon>Metakinetoplastina</taxon>
        <taxon>Trypanosomatida</taxon>
        <taxon>Trypanosomatidae</taxon>
        <taxon>Strigomonadinae</taxon>
        <taxon>Angomonas</taxon>
    </lineage>
</organism>
<feature type="region of interest" description="Disordered" evidence="1">
    <location>
        <begin position="266"/>
        <end position="333"/>
    </location>
</feature>
<name>A0A7G2C3I5_9TRYP</name>
<evidence type="ECO:0000256" key="1">
    <source>
        <dbReference type="SAM" id="MobiDB-lite"/>
    </source>
</evidence>
<dbReference type="EMBL" id="LR877145">
    <property type="protein sequence ID" value="CAD2213277.1"/>
    <property type="molecule type" value="Genomic_DNA"/>
</dbReference>
<evidence type="ECO:0000313" key="4">
    <source>
        <dbReference type="Proteomes" id="UP000515908"/>
    </source>
</evidence>
<dbReference type="AlphaFoldDB" id="A0A7G2C3I5"/>
<keyword evidence="4" id="KW-1185">Reference proteome</keyword>
<dbReference type="GO" id="GO:0006364">
    <property type="term" value="P:rRNA processing"/>
    <property type="evidence" value="ECO:0007669"/>
    <property type="project" value="InterPro"/>
</dbReference>
<dbReference type="VEuPathDB" id="TriTrypDB:ADEAN_000071800"/>
<dbReference type="PANTHER" id="PTHR12202">
    <property type="entry name" value="ESF1 HOMOLOG"/>
    <property type="match status" value="1"/>
</dbReference>
<feature type="compositionally biased region" description="Basic residues" evidence="1">
    <location>
        <begin position="317"/>
        <end position="327"/>
    </location>
</feature>
<evidence type="ECO:0000313" key="3">
    <source>
        <dbReference type="EMBL" id="CAD2213277.1"/>
    </source>
</evidence>
<dbReference type="InterPro" id="IPR039754">
    <property type="entry name" value="Esf1"/>
</dbReference>
<feature type="compositionally biased region" description="Basic and acidic residues" evidence="1">
    <location>
        <begin position="275"/>
        <end position="300"/>
    </location>
</feature>
<feature type="region of interest" description="Disordered" evidence="1">
    <location>
        <begin position="132"/>
        <end position="152"/>
    </location>
</feature>
<evidence type="ECO:0000259" key="2">
    <source>
        <dbReference type="Pfam" id="PF25121"/>
    </source>
</evidence>
<feature type="compositionally biased region" description="Acidic residues" evidence="1">
    <location>
        <begin position="204"/>
        <end position="229"/>
    </location>
</feature>
<dbReference type="GO" id="GO:0003723">
    <property type="term" value="F:RNA binding"/>
    <property type="evidence" value="ECO:0007669"/>
    <property type="project" value="TreeGrafter"/>
</dbReference>
<accession>A0A7G2C3I5</accession>
<sequence length="445" mass="50777">MIGQQGEDGEFFSEGKYRLYEKSRMAYYYAVARFDSADTAAAVYNELDGMDIEASGVVLDLRYIDDSEEFTDPPVSRADCIPPNFKPLSSFKSSALTQTKFRISWDQDDVFRHHSVQDSFTGTSAEDDLAAYLAPPDSDDEDNGGTGNAEEKLRIRRKYSALLSEIGGLPDQPTEGEEALEKDSDEEEDDDSDDDDDLNRFSDVELDEEESGENDSNDDDEVREVEATLDLDAGQKAIQLQKETRLKQKLKEGDLASQAALKYKQRRKELKKSKKEMYQQEREMAEQKREEEREQQRNKLSEIMGVDGEVQKLTAKERKKQHARQVKQRLAEERAARKQMHLVNQLGVEKILREKKETKEARSALENIDPRFSSKLLSDPRFNLDVGRTDKRVGDEVVNLAKNVTQARKVKRDRVATPEKPTTSDNSGDDALNFFMNKTKKRKGN</sequence>
<feature type="region of interest" description="Disordered" evidence="1">
    <location>
        <begin position="404"/>
        <end position="445"/>
    </location>
</feature>
<feature type="compositionally biased region" description="Acidic residues" evidence="1">
    <location>
        <begin position="174"/>
        <end position="197"/>
    </location>
</feature>
<feature type="region of interest" description="Disordered" evidence="1">
    <location>
        <begin position="164"/>
        <end position="236"/>
    </location>
</feature>
<dbReference type="Proteomes" id="UP000515908">
    <property type="component" value="Chromosome 01"/>
</dbReference>
<dbReference type="PANTHER" id="PTHR12202:SF0">
    <property type="entry name" value="ESF1 HOMOLOG"/>
    <property type="match status" value="1"/>
</dbReference>
<dbReference type="Pfam" id="PF25121">
    <property type="entry name" value="RRM_ESF1"/>
    <property type="match status" value="1"/>
</dbReference>
<reference evidence="3 4" key="1">
    <citation type="submission" date="2020-08" db="EMBL/GenBank/DDBJ databases">
        <authorList>
            <person name="Newling K."/>
            <person name="Davey J."/>
            <person name="Forrester S."/>
        </authorList>
    </citation>
    <scope>NUCLEOTIDE SEQUENCE [LARGE SCALE GENOMIC DNA]</scope>
    <source>
        <strain evidence="4">Crithidia deanei Carvalho (ATCC PRA-265)</strain>
    </source>
</reference>
<feature type="domain" description="ESF1 RRM" evidence="2">
    <location>
        <begin position="6"/>
        <end position="76"/>
    </location>
</feature>
<proteinExistence type="predicted"/>
<dbReference type="OrthoDB" id="431825at2759"/>
<protein>
    <recommendedName>
        <fullName evidence="2">ESF1 RRM domain-containing protein</fullName>
    </recommendedName>
</protein>